<evidence type="ECO:0000256" key="3">
    <source>
        <dbReference type="ARBA" id="ARBA00022741"/>
    </source>
</evidence>
<protein>
    <submittedName>
        <fullName evidence="6">ABC transporter-like protein</fullName>
    </submittedName>
</protein>
<dbReference type="AlphaFoldDB" id="K2PU08"/>
<dbReference type="OrthoDB" id="9807242at2"/>
<dbReference type="CDD" id="cd03293">
    <property type="entry name" value="ABC_NrtD_SsuB_transporters"/>
    <property type="match status" value="1"/>
</dbReference>
<dbReference type="STRING" id="721133.SAMN05216176_102475"/>
<gene>
    <name evidence="6" type="ORF">NA8A_02355</name>
</gene>
<organism evidence="6 7">
    <name type="scientific">Nitratireductor indicus C115</name>
    <dbReference type="NCBI Taxonomy" id="1231190"/>
    <lineage>
        <taxon>Bacteria</taxon>
        <taxon>Pseudomonadati</taxon>
        <taxon>Pseudomonadota</taxon>
        <taxon>Alphaproteobacteria</taxon>
        <taxon>Hyphomicrobiales</taxon>
        <taxon>Phyllobacteriaceae</taxon>
        <taxon>Nitratireductor</taxon>
    </lineage>
</organism>
<feature type="domain" description="ABC transporter" evidence="5">
    <location>
        <begin position="11"/>
        <end position="242"/>
    </location>
</feature>
<name>K2PU08_9HYPH</name>
<dbReference type="InterPro" id="IPR017871">
    <property type="entry name" value="ABC_transporter-like_CS"/>
</dbReference>
<dbReference type="SMART" id="SM00382">
    <property type="entry name" value="AAA"/>
    <property type="match status" value="1"/>
</dbReference>
<evidence type="ECO:0000256" key="1">
    <source>
        <dbReference type="ARBA" id="ARBA00005417"/>
    </source>
</evidence>
<dbReference type="Gene3D" id="3.40.50.300">
    <property type="entry name" value="P-loop containing nucleotide triphosphate hydrolases"/>
    <property type="match status" value="1"/>
</dbReference>
<dbReference type="GO" id="GO:0005524">
    <property type="term" value="F:ATP binding"/>
    <property type="evidence" value="ECO:0007669"/>
    <property type="project" value="UniProtKB-KW"/>
</dbReference>
<dbReference type="InterPro" id="IPR003593">
    <property type="entry name" value="AAA+_ATPase"/>
</dbReference>
<evidence type="ECO:0000256" key="2">
    <source>
        <dbReference type="ARBA" id="ARBA00022448"/>
    </source>
</evidence>
<dbReference type="PANTHER" id="PTHR42788:SF13">
    <property type="entry name" value="ALIPHATIC SULFONATES IMPORT ATP-BINDING PROTEIN SSUB"/>
    <property type="match status" value="1"/>
</dbReference>
<keyword evidence="2" id="KW-0813">Transport</keyword>
<dbReference type="InterPro" id="IPR003439">
    <property type="entry name" value="ABC_transporter-like_ATP-bd"/>
</dbReference>
<keyword evidence="4" id="KW-0067">ATP-binding</keyword>
<accession>K2PU08</accession>
<dbReference type="InterPro" id="IPR027417">
    <property type="entry name" value="P-loop_NTPase"/>
</dbReference>
<dbReference type="SUPFAM" id="SSF52540">
    <property type="entry name" value="P-loop containing nucleoside triphosphate hydrolases"/>
    <property type="match status" value="1"/>
</dbReference>
<dbReference type="RefSeq" id="WP_009755794.1">
    <property type="nucleotide sequence ID" value="NZ_AMSI01000001.1"/>
</dbReference>
<evidence type="ECO:0000259" key="5">
    <source>
        <dbReference type="PROSITE" id="PS50893"/>
    </source>
</evidence>
<dbReference type="PROSITE" id="PS50893">
    <property type="entry name" value="ABC_TRANSPORTER_2"/>
    <property type="match status" value="1"/>
</dbReference>
<keyword evidence="3" id="KW-0547">Nucleotide-binding</keyword>
<dbReference type="InterPro" id="IPR050166">
    <property type="entry name" value="ABC_transporter_ATP-bind"/>
</dbReference>
<keyword evidence="7" id="KW-1185">Reference proteome</keyword>
<dbReference type="eggNOG" id="COG1116">
    <property type="taxonomic scope" value="Bacteria"/>
</dbReference>
<sequence length="263" mass="28849">MNATVRPVPYVAIANAGKVYPSSHGAVTALSDINLDIRPGEFISIVGPSGCGKSTLMKCVAGLETITGGTISVAGQPLSGPPDGMGVVFQRDVLLDWRTILDNVLLQAEFMGRPRAQYRDRAMQLLDRFGLGGFEKRHPWELSGGMRQRASICRALLCDPDLLLMDEPFGALDAMTRDDLNVELSRIWQGTNKTVLFITHSISEAVFLADRVVMMSRSPGRIVDVIDIDLPRPRSLSIRETPAFGAYTQCIRHHFAELGILQE</sequence>
<dbReference type="PATRIC" id="fig|1231190.3.peg.498"/>
<comment type="caution">
    <text evidence="6">The sequence shown here is derived from an EMBL/GenBank/DDBJ whole genome shotgun (WGS) entry which is preliminary data.</text>
</comment>
<dbReference type="Pfam" id="PF00005">
    <property type="entry name" value="ABC_tran"/>
    <property type="match status" value="1"/>
</dbReference>
<dbReference type="GO" id="GO:0016887">
    <property type="term" value="F:ATP hydrolysis activity"/>
    <property type="evidence" value="ECO:0007669"/>
    <property type="project" value="InterPro"/>
</dbReference>
<dbReference type="EMBL" id="AMSI01000001">
    <property type="protein sequence ID" value="EKF44547.1"/>
    <property type="molecule type" value="Genomic_DNA"/>
</dbReference>
<proteinExistence type="inferred from homology"/>
<dbReference type="PANTHER" id="PTHR42788">
    <property type="entry name" value="TAURINE IMPORT ATP-BINDING PROTEIN-RELATED"/>
    <property type="match status" value="1"/>
</dbReference>
<evidence type="ECO:0000256" key="4">
    <source>
        <dbReference type="ARBA" id="ARBA00022840"/>
    </source>
</evidence>
<reference evidence="6 7" key="1">
    <citation type="journal article" date="2012" name="J. Bacteriol.">
        <title>Genome Sequence of Nitratireductor indicus Type Strain C115.</title>
        <authorList>
            <person name="Lai Q."/>
            <person name="Li G."/>
            <person name="Yu Z."/>
            <person name="Shao Z."/>
        </authorList>
    </citation>
    <scope>NUCLEOTIDE SEQUENCE [LARGE SCALE GENOMIC DNA]</scope>
    <source>
        <strain evidence="6 7">C115</strain>
    </source>
</reference>
<dbReference type="PROSITE" id="PS00211">
    <property type="entry name" value="ABC_TRANSPORTER_1"/>
    <property type="match status" value="1"/>
</dbReference>
<evidence type="ECO:0000313" key="7">
    <source>
        <dbReference type="Proteomes" id="UP000007374"/>
    </source>
</evidence>
<comment type="similarity">
    <text evidence="1">Belongs to the ABC transporter superfamily.</text>
</comment>
<evidence type="ECO:0000313" key="6">
    <source>
        <dbReference type="EMBL" id="EKF44547.1"/>
    </source>
</evidence>
<dbReference type="Proteomes" id="UP000007374">
    <property type="component" value="Unassembled WGS sequence"/>
</dbReference>